<evidence type="ECO:0000256" key="3">
    <source>
        <dbReference type="ARBA" id="ARBA00022691"/>
    </source>
</evidence>
<accession>A0ABS2I065</accession>
<evidence type="ECO:0000256" key="2">
    <source>
        <dbReference type="ARBA" id="ARBA00022679"/>
    </source>
</evidence>
<dbReference type="PANTHER" id="PTHR43464">
    <property type="entry name" value="METHYLTRANSFERASE"/>
    <property type="match status" value="1"/>
</dbReference>
<keyword evidence="1 5" id="KW-0489">Methyltransferase</keyword>
<protein>
    <submittedName>
        <fullName evidence="5">Class I SAM-dependent methyltransferase</fullName>
    </submittedName>
</protein>
<reference evidence="5 6" key="1">
    <citation type="submission" date="2021-02" db="EMBL/GenBank/DDBJ databases">
        <title>Genome Streptomyces sp. RHZ10.</title>
        <authorList>
            <person name="Besaury L."/>
        </authorList>
    </citation>
    <scope>NUCLEOTIDE SEQUENCE [LARGE SCALE GENOMIC DNA]</scope>
    <source>
        <strain evidence="5 6">RHZ10</strain>
    </source>
</reference>
<dbReference type="GO" id="GO:0032259">
    <property type="term" value="P:methylation"/>
    <property type="evidence" value="ECO:0007669"/>
    <property type="project" value="UniProtKB-KW"/>
</dbReference>
<dbReference type="Pfam" id="PF13649">
    <property type="entry name" value="Methyltransf_25"/>
    <property type="match status" value="1"/>
</dbReference>
<sequence>MSDHVVSGDVTGSAKSVRSTAGYAEAADALAVQYEQVTFEAVHRDVLHLLPPLPARILDVGAGTGRDAAALAARGHRVVAAEPTAELRAHGQRIHGVRTVDWVDDALPDLPLHRHPGRFDAVFATAVWMHLDEQERRVGMARIASLLVPGGRFFVNLRHGPVPAGRRMFDVSAAETVLLGRAYGLRAVHRGERTDLHGRDGVRWSRLVFESA</sequence>
<dbReference type="InterPro" id="IPR029063">
    <property type="entry name" value="SAM-dependent_MTases_sf"/>
</dbReference>
<dbReference type="InterPro" id="IPR041698">
    <property type="entry name" value="Methyltransf_25"/>
</dbReference>
<dbReference type="RefSeq" id="WP_205083849.1">
    <property type="nucleotide sequence ID" value="NZ_JAFEUF010000078.1"/>
</dbReference>
<evidence type="ECO:0000313" key="6">
    <source>
        <dbReference type="Proteomes" id="UP000712045"/>
    </source>
</evidence>
<dbReference type="EMBL" id="JAFEUF010000078">
    <property type="protein sequence ID" value="MBM7055544.1"/>
    <property type="molecule type" value="Genomic_DNA"/>
</dbReference>
<gene>
    <name evidence="5" type="ORF">JS521_17070</name>
</gene>
<proteinExistence type="predicted"/>
<dbReference type="CDD" id="cd02440">
    <property type="entry name" value="AdoMet_MTases"/>
    <property type="match status" value="1"/>
</dbReference>
<name>A0ABS2I065_9ACTN</name>
<dbReference type="Proteomes" id="UP000712045">
    <property type="component" value="Unassembled WGS sequence"/>
</dbReference>
<dbReference type="Gene3D" id="3.40.50.150">
    <property type="entry name" value="Vaccinia Virus protein VP39"/>
    <property type="match status" value="1"/>
</dbReference>
<evidence type="ECO:0000256" key="1">
    <source>
        <dbReference type="ARBA" id="ARBA00022603"/>
    </source>
</evidence>
<feature type="domain" description="Methyltransferase" evidence="4">
    <location>
        <begin position="57"/>
        <end position="151"/>
    </location>
</feature>
<keyword evidence="3" id="KW-0949">S-adenosyl-L-methionine</keyword>
<dbReference type="SUPFAM" id="SSF53335">
    <property type="entry name" value="S-adenosyl-L-methionine-dependent methyltransferases"/>
    <property type="match status" value="1"/>
</dbReference>
<evidence type="ECO:0000313" key="5">
    <source>
        <dbReference type="EMBL" id="MBM7055544.1"/>
    </source>
</evidence>
<evidence type="ECO:0000259" key="4">
    <source>
        <dbReference type="Pfam" id="PF13649"/>
    </source>
</evidence>
<dbReference type="GO" id="GO:0008168">
    <property type="term" value="F:methyltransferase activity"/>
    <property type="evidence" value="ECO:0007669"/>
    <property type="project" value="UniProtKB-KW"/>
</dbReference>
<keyword evidence="2" id="KW-0808">Transferase</keyword>
<dbReference type="PANTHER" id="PTHR43464:SF19">
    <property type="entry name" value="UBIQUINONE BIOSYNTHESIS O-METHYLTRANSFERASE, MITOCHONDRIAL"/>
    <property type="match status" value="1"/>
</dbReference>
<keyword evidence="6" id="KW-1185">Reference proteome</keyword>
<organism evidence="5 6">
    <name type="scientific">Streptomyces durocortorensis</name>
    <dbReference type="NCBI Taxonomy" id="2811104"/>
    <lineage>
        <taxon>Bacteria</taxon>
        <taxon>Bacillati</taxon>
        <taxon>Actinomycetota</taxon>
        <taxon>Actinomycetes</taxon>
        <taxon>Kitasatosporales</taxon>
        <taxon>Streptomycetaceae</taxon>
        <taxon>Streptomyces</taxon>
    </lineage>
</organism>
<comment type="caution">
    <text evidence="5">The sequence shown here is derived from an EMBL/GenBank/DDBJ whole genome shotgun (WGS) entry which is preliminary data.</text>
</comment>